<dbReference type="GO" id="GO:0009252">
    <property type="term" value="P:peptidoglycan biosynthetic process"/>
    <property type="evidence" value="ECO:0007669"/>
    <property type="project" value="UniProtKB-KW"/>
</dbReference>
<dbReference type="PATRIC" id="fig|2746.7.peg.4696"/>
<feature type="domain" description="Peptidase S11 D-alanyl-D-alanine carboxypeptidase A N-terminal" evidence="10">
    <location>
        <begin position="35"/>
        <end position="149"/>
    </location>
</feature>
<dbReference type="GO" id="GO:0071555">
    <property type="term" value="P:cell wall organization"/>
    <property type="evidence" value="ECO:0007669"/>
    <property type="project" value="UniProtKB-KW"/>
</dbReference>
<keyword evidence="4" id="KW-0133">Cell shape</keyword>
<keyword evidence="11" id="KW-0645">Protease</keyword>
<dbReference type="GO" id="GO:0009002">
    <property type="term" value="F:serine-type D-Ala-D-Ala carboxypeptidase activity"/>
    <property type="evidence" value="ECO:0007669"/>
    <property type="project" value="UniProtKB-EC"/>
</dbReference>
<evidence type="ECO:0000256" key="8">
    <source>
        <dbReference type="RuleBase" id="RU004016"/>
    </source>
</evidence>
<evidence type="ECO:0000256" key="7">
    <source>
        <dbReference type="PIRSR" id="PIRSR618044-1"/>
    </source>
</evidence>
<sequence>MGLMMTRRWCLALILLLAATLLAGTAQANNPRYAGIVVDTDTSEILYAENADAPRYPASLTKMMTLYMLFERLDQGGMTLGQRLPVSATASEMPATKLWLKPGDSIPVEKAIQALIVRSANDVAVVVAEALGGSESHFARMMTSRAMSWA</sequence>
<evidence type="ECO:0000256" key="3">
    <source>
        <dbReference type="ARBA" id="ARBA00022801"/>
    </source>
</evidence>
<keyword evidence="6" id="KW-0961">Cell wall biogenesis/degradation</keyword>
<dbReference type="PANTHER" id="PTHR35333">
    <property type="entry name" value="BETA-LACTAMASE"/>
    <property type="match status" value="1"/>
</dbReference>
<keyword evidence="11" id="KW-0121">Carboxypeptidase</keyword>
<protein>
    <submittedName>
        <fullName evidence="11">D-alanyl-D-alanine carboxypeptidase DacF</fullName>
        <ecNumber evidence="11">3.4.16.4</ecNumber>
    </submittedName>
</protein>
<evidence type="ECO:0000259" key="10">
    <source>
        <dbReference type="Pfam" id="PF00768"/>
    </source>
</evidence>
<dbReference type="GO" id="GO:0008360">
    <property type="term" value="P:regulation of cell shape"/>
    <property type="evidence" value="ECO:0007669"/>
    <property type="project" value="UniProtKB-KW"/>
</dbReference>
<dbReference type="PRINTS" id="PR00725">
    <property type="entry name" value="DADACBPTASE1"/>
</dbReference>
<feature type="signal peptide" evidence="9">
    <location>
        <begin position="1"/>
        <end position="28"/>
    </location>
</feature>
<dbReference type="GO" id="GO:0008800">
    <property type="term" value="F:beta-lactamase activity"/>
    <property type="evidence" value="ECO:0007669"/>
    <property type="project" value="InterPro"/>
</dbReference>
<dbReference type="GO" id="GO:0030655">
    <property type="term" value="P:beta-lactam antibiotic catabolic process"/>
    <property type="evidence" value="ECO:0007669"/>
    <property type="project" value="InterPro"/>
</dbReference>
<evidence type="ECO:0000256" key="1">
    <source>
        <dbReference type="ARBA" id="ARBA00007164"/>
    </source>
</evidence>
<dbReference type="Pfam" id="PF00768">
    <property type="entry name" value="Peptidase_S11"/>
    <property type="match status" value="1"/>
</dbReference>
<keyword evidence="5" id="KW-0573">Peptidoglycan synthesis</keyword>
<dbReference type="GO" id="GO:0006508">
    <property type="term" value="P:proteolysis"/>
    <property type="evidence" value="ECO:0007669"/>
    <property type="project" value="InterPro"/>
</dbReference>
<comment type="caution">
    <text evidence="11">The sequence shown here is derived from an EMBL/GenBank/DDBJ whole genome shotgun (WGS) entry which is preliminary data.</text>
</comment>
<organism evidence="11 12">
    <name type="scientific">Halomonas elongata</name>
    <dbReference type="NCBI Taxonomy" id="2746"/>
    <lineage>
        <taxon>Bacteria</taxon>
        <taxon>Pseudomonadati</taxon>
        <taxon>Pseudomonadota</taxon>
        <taxon>Gammaproteobacteria</taxon>
        <taxon>Oceanospirillales</taxon>
        <taxon>Halomonadaceae</taxon>
        <taxon>Halomonas</taxon>
    </lineage>
</organism>
<proteinExistence type="inferred from homology"/>
<dbReference type="InterPro" id="IPR001967">
    <property type="entry name" value="Peptidase_S11_N"/>
</dbReference>
<dbReference type="InterPro" id="IPR018044">
    <property type="entry name" value="Peptidase_S11"/>
</dbReference>
<dbReference type="GO" id="GO:0046677">
    <property type="term" value="P:response to antibiotic"/>
    <property type="evidence" value="ECO:0007669"/>
    <property type="project" value="InterPro"/>
</dbReference>
<dbReference type="PANTHER" id="PTHR35333:SF4">
    <property type="entry name" value="SLR0121 PROTEIN"/>
    <property type="match status" value="1"/>
</dbReference>
<dbReference type="Gene3D" id="3.40.710.10">
    <property type="entry name" value="DD-peptidase/beta-lactamase superfamily"/>
    <property type="match status" value="1"/>
</dbReference>
<dbReference type="AlphaFoldDB" id="A0A1B8NZM7"/>
<comment type="similarity">
    <text evidence="1 8">Belongs to the peptidase S11 family.</text>
</comment>
<feature type="active site" description="Acyl-ester intermediate" evidence="7">
    <location>
        <position position="59"/>
    </location>
</feature>
<dbReference type="InterPro" id="IPR012338">
    <property type="entry name" value="Beta-lactam/transpept-like"/>
</dbReference>
<evidence type="ECO:0000256" key="6">
    <source>
        <dbReference type="ARBA" id="ARBA00023316"/>
    </source>
</evidence>
<dbReference type="Proteomes" id="UP000092504">
    <property type="component" value="Unassembled WGS sequence"/>
</dbReference>
<keyword evidence="2 9" id="KW-0732">Signal</keyword>
<evidence type="ECO:0000256" key="4">
    <source>
        <dbReference type="ARBA" id="ARBA00022960"/>
    </source>
</evidence>
<gene>
    <name evidence="11" type="primary">dacF</name>
    <name evidence="11" type="ORF">A8U91_04554</name>
</gene>
<evidence type="ECO:0000256" key="5">
    <source>
        <dbReference type="ARBA" id="ARBA00022984"/>
    </source>
</evidence>
<name>A0A1B8NZM7_HALEL</name>
<feature type="active site" evidence="7">
    <location>
        <position position="119"/>
    </location>
</feature>
<dbReference type="EMBL" id="MAJD01000002">
    <property type="protein sequence ID" value="OBX35481.1"/>
    <property type="molecule type" value="Genomic_DNA"/>
</dbReference>
<evidence type="ECO:0000256" key="9">
    <source>
        <dbReference type="SAM" id="SignalP"/>
    </source>
</evidence>
<evidence type="ECO:0000256" key="2">
    <source>
        <dbReference type="ARBA" id="ARBA00022729"/>
    </source>
</evidence>
<reference evidence="11 12" key="1">
    <citation type="submission" date="2016-06" db="EMBL/GenBank/DDBJ databases">
        <title>Genome sequence of halotolerant plant growth promoting strain of Halomonas elongata HEK1 isolated from salterns of Rann of Kutch, Gujarat, India.</title>
        <authorList>
            <person name="Gaba S."/>
            <person name="Singh R.N."/>
            <person name="Abrol S."/>
            <person name="Kaushik R."/>
            <person name="Saxena A.K."/>
        </authorList>
    </citation>
    <scope>NUCLEOTIDE SEQUENCE [LARGE SCALE GENOMIC DNA]</scope>
    <source>
        <strain evidence="11 12">HEK1</strain>
    </source>
</reference>
<dbReference type="EC" id="3.4.16.4" evidence="11"/>
<feature type="chain" id="PRO_5008611266" evidence="9">
    <location>
        <begin position="29"/>
        <end position="150"/>
    </location>
</feature>
<accession>A0A1B8NZM7</accession>
<keyword evidence="3 11" id="KW-0378">Hydrolase</keyword>
<evidence type="ECO:0000313" key="11">
    <source>
        <dbReference type="EMBL" id="OBX35481.1"/>
    </source>
</evidence>
<dbReference type="SUPFAM" id="SSF56601">
    <property type="entry name" value="beta-lactamase/transpeptidase-like"/>
    <property type="match status" value="1"/>
</dbReference>
<dbReference type="InterPro" id="IPR000871">
    <property type="entry name" value="Beta-lactam_class-A"/>
</dbReference>
<evidence type="ECO:0000313" key="12">
    <source>
        <dbReference type="Proteomes" id="UP000092504"/>
    </source>
</evidence>
<feature type="active site" description="Proton acceptor" evidence="7">
    <location>
        <position position="62"/>
    </location>
</feature>